<dbReference type="Gene3D" id="3.10.10.10">
    <property type="entry name" value="HIV Type 1 Reverse Transcriptase, subunit A, domain 1"/>
    <property type="match status" value="1"/>
</dbReference>
<accession>A0AAE1UJZ4</accession>
<dbReference type="InterPro" id="IPR043502">
    <property type="entry name" value="DNA/RNA_pol_sf"/>
</dbReference>
<evidence type="ECO:0000313" key="2">
    <source>
        <dbReference type="Proteomes" id="UP001292094"/>
    </source>
</evidence>
<dbReference type="EMBL" id="JAWZYT010000624">
    <property type="protein sequence ID" value="KAK4321049.1"/>
    <property type="molecule type" value="Genomic_DNA"/>
</dbReference>
<dbReference type="InterPro" id="IPR050951">
    <property type="entry name" value="Retrovirus_Pol_polyprotein"/>
</dbReference>
<comment type="caution">
    <text evidence="1">The sequence shown here is derived from an EMBL/GenBank/DDBJ whole genome shotgun (WGS) entry which is preliminary data.</text>
</comment>
<proteinExistence type="predicted"/>
<dbReference type="AlphaFoldDB" id="A0AAE1UJZ4"/>
<organism evidence="1 2">
    <name type="scientific">Petrolisthes manimaculis</name>
    <dbReference type="NCBI Taxonomy" id="1843537"/>
    <lineage>
        <taxon>Eukaryota</taxon>
        <taxon>Metazoa</taxon>
        <taxon>Ecdysozoa</taxon>
        <taxon>Arthropoda</taxon>
        <taxon>Crustacea</taxon>
        <taxon>Multicrustacea</taxon>
        <taxon>Malacostraca</taxon>
        <taxon>Eumalacostraca</taxon>
        <taxon>Eucarida</taxon>
        <taxon>Decapoda</taxon>
        <taxon>Pleocyemata</taxon>
        <taxon>Anomura</taxon>
        <taxon>Galatheoidea</taxon>
        <taxon>Porcellanidae</taxon>
        <taxon>Petrolisthes</taxon>
    </lineage>
</organism>
<reference evidence="1" key="1">
    <citation type="submission" date="2023-11" db="EMBL/GenBank/DDBJ databases">
        <title>Genome assemblies of two species of porcelain crab, Petrolisthes cinctipes and Petrolisthes manimaculis (Anomura: Porcellanidae).</title>
        <authorList>
            <person name="Angst P."/>
        </authorList>
    </citation>
    <scope>NUCLEOTIDE SEQUENCE</scope>
    <source>
        <strain evidence="1">PB745_02</strain>
        <tissue evidence="1">Gill</tissue>
    </source>
</reference>
<dbReference type="Proteomes" id="UP001292094">
    <property type="component" value="Unassembled WGS sequence"/>
</dbReference>
<dbReference type="PANTHER" id="PTHR37984">
    <property type="entry name" value="PROTEIN CBG26694"/>
    <property type="match status" value="1"/>
</dbReference>
<name>A0AAE1UJZ4_9EUCA</name>
<sequence length="259" mass="29694">MVGRVLQDNNYVINTPDRRKSQQLIHVNRIKKYHERLNEEEKGNVMLCINSNTSLDGNEDLITSWSSLKNSEIISNIPTYFNSLNLEQQQELQLFFTKYFKLFTDFPKKCPYINHEIKLIPGAHPIRRPAYRISPRKTELMRQEVDYLLQNQLAIPSCSPWASPSILVPKEGGRPLPKPSLPRSLIFWGEVLRPYNTQQLGASYFQQTALLTTASVGTSSTINWFEPTQASLPSHVMDQPTNQQSSGLYISCPRLSKIQ</sequence>
<dbReference type="GO" id="GO:0071897">
    <property type="term" value="P:DNA biosynthetic process"/>
    <property type="evidence" value="ECO:0007669"/>
    <property type="project" value="UniProtKB-ARBA"/>
</dbReference>
<dbReference type="SUPFAM" id="SSF56672">
    <property type="entry name" value="DNA/RNA polymerases"/>
    <property type="match status" value="1"/>
</dbReference>
<evidence type="ECO:0000313" key="1">
    <source>
        <dbReference type="EMBL" id="KAK4321049.1"/>
    </source>
</evidence>
<protein>
    <submittedName>
        <fullName evidence="1">Uncharacterized protein</fullName>
    </submittedName>
</protein>
<dbReference type="PANTHER" id="PTHR37984:SF5">
    <property type="entry name" value="PROTEIN NYNRIN-LIKE"/>
    <property type="match status" value="1"/>
</dbReference>
<keyword evidence="2" id="KW-1185">Reference proteome</keyword>
<gene>
    <name evidence="1" type="ORF">Pmani_008123</name>
</gene>